<evidence type="ECO:0000313" key="1">
    <source>
        <dbReference type="EMBL" id="TFC77143.1"/>
    </source>
</evidence>
<name>A0A4R8XJU3_9MICO</name>
<reference evidence="1 2" key="1">
    <citation type="submission" date="2019-03" db="EMBL/GenBank/DDBJ databases">
        <title>Genomics of glacier-inhabiting Cryobacterium strains.</title>
        <authorList>
            <person name="Liu Q."/>
            <person name="Xin Y.-H."/>
        </authorList>
    </citation>
    <scope>NUCLEOTIDE SEQUENCE [LARGE SCALE GENOMIC DNA]</scope>
    <source>
        <strain evidence="1 2">TMT2-48-2</strain>
    </source>
</reference>
<gene>
    <name evidence="1" type="ORF">E3T23_13670</name>
</gene>
<dbReference type="EMBL" id="SOGN01000060">
    <property type="protein sequence ID" value="TFC77143.1"/>
    <property type="molecule type" value="Genomic_DNA"/>
</dbReference>
<sequence>MVRLQDAHLENANTLLTTALTILDEGYVALARSLAILGLAESGKAQSGLSVLLI</sequence>
<proteinExistence type="predicted"/>
<evidence type="ECO:0000313" key="2">
    <source>
        <dbReference type="Proteomes" id="UP000298433"/>
    </source>
</evidence>
<dbReference type="Pfam" id="PF18728">
    <property type="entry name" value="HEPN_AbiV"/>
    <property type="match status" value="1"/>
</dbReference>
<protein>
    <submittedName>
        <fullName evidence="1">AbiV family abortive infection protein</fullName>
    </submittedName>
</protein>
<dbReference type="NCBIfam" id="TIGR04498">
    <property type="entry name" value="AbiV_defense"/>
    <property type="match status" value="1"/>
</dbReference>
<comment type="caution">
    <text evidence="1">The sequence shown here is derived from an EMBL/GenBank/DDBJ whole genome shotgun (WGS) entry which is preliminary data.</text>
</comment>
<dbReference type="InterPro" id="IPR030987">
    <property type="entry name" value="AbiV"/>
</dbReference>
<dbReference type="AlphaFoldDB" id="A0A4R8XJU3"/>
<dbReference type="OrthoDB" id="5125653at2"/>
<keyword evidence="2" id="KW-1185">Reference proteome</keyword>
<organism evidence="1 2">
    <name type="scientific">Cryobacterium cheniae</name>
    <dbReference type="NCBI Taxonomy" id="1259262"/>
    <lineage>
        <taxon>Bacteria</taxon>
        <taxon>Bacillati</taxon>
        <taxon>Actinomycetota</taxon>
        <taxon>Actinomycetes</taxon>
        <taxon>Micrococcales</taxon>
        <taxon>Microbacteriaceae</taxon>
        <taxon>Cryobacterium</taxon>
    </lineage>
</organism>
<dbReference type="Proteomes" id="UP000298433">
    <property type="component" value="Unassembled WGS sequence"/>
</dbReference>
<accession>A0A4R8XJU3</accession>